<evidence type="ECO:0000256" key="4">
    <source>
        <dbReference type="SAM" id="MobiDB-lite"/>
    </source>
</evidence>
<name>A0ABV8HFL8_9ACTN</name>
<feature type="region of interest" description="Disordered" evidence="4">
    <location>
        <begin position="1"/>
        <end position="20"/>
    </location>
</feature>
<keyword evidence="6" id="KW-0503">Monooxygenase</keyword>
<gene>
    <name evidence="6" type="ORF">ACFO3J_00015</name>
</gene>
<accession>A0ABV8HFL8</accession>
<sequence>MNPDASEQSPESAGQGPAGTERTQVLVVGAGPVGLAAACRLWQYGVPARVVEAADQAHQGSRAVQLHPPTLDIFRELGVLDEAEKHGLRIRANYFHLEGGRTLRIELGSDNEPLMLPQEITCRILEERLEQLGGRVERRTQVTDVTAGADLVTVEAEGPDGPLRIEAEWLIAADGVRSRVREQLGIDFPGSPVAVNFLLAEGQVSGDFSRDAVHYFLGRAGSVVFASMPGGRTRVSAGVAPGFPLTADSVQSLLDERGPGGLRITDLDMINNFSSQERIAARLRAGRVFLVGDAAHTHSPIGGQGLNLGLQDMHNLTWKLAGVIDGVYNPAILDSYQTERLRAAEQIVRTTHQFLAVFTLGPVAARLRNALWSACEATGLLRRWFVPLLAGWRVRYPDVLAEPSPAASRYTALRNRGLTAPGARPPRWVPVSPDPSPAGFRLLTLGPSDHGRVRRGASLAGRLPDLVSHRHLPRRQGGFLLLRPDGYVAASGRAPEDLAQVESLLTRLAR</sequence>
<organism evidence="6 7">
    <name type="scientific">Streptomyces polygonati</name>
    <dbReference type="NCBI Taxonomy" id="1617087"/>
    <lineage>
        <taxon>Bacteria</taxon>
        <taxon>Bacillati</taxon>
        <taxon>Actinomycetota</taxon>
        <taxon>Actinomycetes</taxon>
        <taxon>Kitasatosporales</taxon>
        <taxon>Streptomycetaceae</taxon>
        <taxon>Streptomyces</taxon>
    </lineage>
</organism>
<dbReference type="PANTHER" id="PTHR43004:SF19">
    <property type="entry name" value="BINDING MONOOXYGENASE, PUTATIVE (JCVI)-RELATED"/>
    <property type="match status" value="1"/>
</dbReference>
<evidence type="ECO:0000313" key="7">
    <source>
        <dbReference type="Proteomes" id="UP001595765"/>
    </source>
</evidence>
<dbReference type="PRINTS" id="PR00420">
    <property type="entry name" value="RNGMNOXGNASE"/>
</dbReference>
<proteinExistence type="predicted"/>
<dbReference type="PANTHER" id="PTHR43004">
    <property type="entry name" value="TRK SYSTEM POTASSIUM UPTAKE PROTEIN"/>
    <property type="match status" value="1"/>
</dbReference>
<dbReference type="SUPFAM" id="SSF51905">
    <property type="entry name" value="FAD/NAD(P)-binding domain"/>
    <property type="match status" value="1"/>
</dbReference>
<dbReference type="EMBL" id="JBHSBB010000001">
    <property type="protein sequence ID" value="MFC4029848.1"/>
    <property type="molecule type" value="Genomic_DNA"/>
</dbReference>
<keyword evidence="3" id="KW-0274">FAD</keyword>
<evidence type="ECO:0000256" key="3">
    <source>
        <dbReference type="ARBA" id="ARBA00022827"/>
    </source>
</evidence>
<dbReference type="Gene3D" id="3.30.70.2450">
    <property type="match status" value="1"/>
</dbReference>
<keyword evidence="7" id="KW-1185">Reference proteome</keyword>
<evidence type="ECO:0000313" key="6">
    <source>
        <dbReference type="EMBL" id="MFC4029848.1"/>
    </source>
</evidence>
<dbReference type="RefSeq" id="WP_386424388.1">
    <property type="nucleotide sequence ID" value="NZ_JBHSBB010000001.1"/>
</dbReference>
<protein>
    <submittedName>
        <fullName evidence="6">FAD-dependent monooxygenase</fullName>
    </submittedName>
</protein>
<evidence type="ECO:0000256" key="2">
    <source>
        <dbReference type="ARBA" id="ARBA00022630"/>
    </source>
</evidence>
<dbReference type="GO" id="GO:0004497">
    <property type="term" value="F:monooxygenase activity"/>
    <property type="evidence" value="ECO:0007669"/>
    <property type="project" value="UniProtKB-KW"/>
</dbReference>
<evidence type="ECO:0000259" key="5">
    <source>
        <dbReference type="Pfam" id="PF01494"/>
    </source>
</evidence>
<feature type="domain" description="FAD-binding" evidence="5">
    <location>
        <begin position="22"/>
        <end position="350"/>
    </location>
</feature>
<evidence type="ECO:0000256" key="1">
    <source>
        <dbReference type="ARBA" id="ARBA00001974"/>
    </source>
</evidence>
<dbReference type="Gene3D" id="3.50.50.60">
    <property type="entry name" value="FAD/NAD(P)-binding domain"/>
    <property type="match status" value="1"/>
</dbReference>
<dbReference type="InterPro" id="IPR036188">
    <property type="entry name" value="FAD/NAD-bd_sf"/>
</dbReference>
<feature type="compositionally biased region" description="Polar residues" evidence="4">
    <location>
        <begin position="1"/>
        <end position="12"/>
    </location>
</feature>
<comment type="caution">
    <text evidence="6">The sequence shown here is derived from an EMBL/GenBank/DDBJ whole genome shotgun (WGS) entry which is preliminary data.</text>
</comment>
<keyword evidence="2" id="KW-0285">Flavoprotein</keyword>
<keyword evidence="6" id="KW-0560">Oxidoreductase</keyword>
<dbReference type="InterPro" id="IPR002938">
    <property type="entry name" value="FAD-bd"/>
</dbReference>
<comment type="cofactor">
    <cofactor evidence="1">
        <name>FAD</name>
        <dbReference type="ChEBI" id="CHEBI:57692"/>
    </cofactor>
</comment>
<dbReference type="Pfam" id="PF01494">
    <property type="entry name" value="FAD_binding_3"/>
    <property type="match status" value="1"/>
</dbReference>
<dbReference type="InterPro" id="IPR050641">
    <property type="entry name" value="RIFMO-like"/>
</dbReference>
<reference evidence="7" key="1">
    <citation type="journal article" date="2019" name="Int. J. Syst. Evol. Microbiol.">
        <title>The Global Catalogue of Microorganisms (GCM) 10K type strain sequencing project: providing services to taxonomists for standard genome sequencing and annotation.</title>
        <authorList>
            <consortium name="The Broad Institute Genomics Platform"/>
            <consortium name="The Broad Institute Genome Sequencing Center for Infectious Disease"/>
            <person name="Wu L."/>
            <person name="Ma J."/>
        </authorList>
    </citation>
    <scope>NUCLEOTIDE SEQUENCE [LARGE SCALE GENOMIC DNA]</scope>
    <source>
        <strain evidence="7">CGMCC 4.7237</strain>
    </source>
</reference>
<dbReference type="Proteomes" id="UP001595765">
    <property type="component" value="Unassembled WGS sequence"/>
</dbReference>